<proteinExistence type="predicted"/>
<keyword evidence="1" id="KW-1133">Transmembrane helix</keyword>
<evidence type="ECO:0000256" key="2">
    <source>
        <dbReference type="SAM" id="SignalP"/>
    </source>
</evidence>
<feature type="signal peptide" evidence="2">
    <location>
        <begin position="1"/>
        <end position="24"/>
    </location>
</feature>
<dbReference type="AlphaFoldDB" id="A0A0C9XZ48"/>
<keyword evidence="1" id="KW-0472">Membrane</keyword>
<dbReference type="EMBL" id="KN838613">
    <property type="protein sequence ID" value="KIK01053.1"/>
    <property type="molecule type" value="Genomic_DNA"/>
</dbReference>
<keyword evidence="2" id="KW-0732">Signal</keyword>
<keyword evidence="1" id="KW-0812">Transmembrane</keyword>
<feature type="chain" id="PRO_5002206198" evidence="2">
    <location>
        <begin position="25"/>
        <end position="293"/>
    </location>
</feature>
<gene>
    <name evidence="3" type="ORF">K443DRAFT_7203</name>
</gene>
<evidence type="ECO:0000313" key="4">
    <source>
        <dbReference type="Proteomes" id="UP000054477"/>
    </source>
</evidence>
<dbReference type="Gene3D" id="2.60.120.260">
    <property type="entry name" value="Galactose-binding domain-like"/>
    <property type="match status" value="1"/>
</dbReference>
<reference evidence="3 4" key="1">
    <citation type="submission" date="2014-04" db="EMBL/GenBank/DDBJ databases">
        <authorList>
            <consortium name="DOE Joint Genome Institute"/>
            <person name="Kuo A."/>
            <person name="Kohler A."/>
            <person name="Nagy L.G."/>
            <person name="Floudas D."/>
            <person name="Copeland A."/>
            <person name="Barry K.W."/>
            <person name="Cichocki N."/>
            <person name="Veneault-Fourrey C."/>
            <person name="LaButti K."/>
            <person name="Lindquist E.A."/>
            <person name="Lipzen A."/>
            <person name="Lundell T."/>
            <person name="Morin E."/>
            <person name="Murat C."/>
            <person name="Sun H."/>
            <person name="Tunlid A."/>
            <person name="Henrissat B."/>
            <person name="Grigoriev I.V."/>
            <person name="Hibbett D.S."/>
            <person name="Martin F."/>
            <person name="Nordberg H.P."/>
            <person name="Cantor M.N."/>
            <person name="Hua S.X."/>
        </authorList>
    </citation>
    <scope>NUCLEOTIDE SEQUENCE [LARGE SCALE GENOMIC DNA]</scope>
    <source>
        <strain evidence="3 4">LaAM-08-1</strain>
    </source>
</reference>
<keyword evidence="4" id="KW-1185">Reference proteome</keyword>
<accession>A0A0C9XZ48</accession>
<dbReference type="Proteomes" id="UP000054477">
    <property type="component" value="Unassembled WGS sequence"/>
</dbReference>
<sequence length="293" mass="31351">MRLTSLGALGHALVSVLWFPHVASTTVNRTIDDQLGDSVAGLLPSYSPARDVWDTQACIKCTVKVDVSQAFMGTCLAATYSPSLTSMGISMQFNGSSYVFVASDCDFWNLMLQYPLGTAIYVFFILANNRGEGVTSITNVNFTIDGGAPTPFTHTPNLSTTTFQHDALVFSQTNLSNTLHTLNITIIVSMDMYVNFDYAIYTHEETTSLTTSVPHKSLASTDNAVVDGATLTTGARISGGAIAGAIVAGIAALVLVFFLTLYWDCQPWGSEEGSVEDARIAGVELKSWDIGAI</sequence>
<dbReference type="STRING" id="1095629.A0A0C9XZ48"/>
<dbReference type="OrthoDB" id="3270641at2759"/>
<name>A0A0C9XZ48_9AGAR</name>
<evidence type="ECO:0000313" key="3">
    <source>
        <dbReference type="EMBL" id="KIK01053.1"/>
    </source>
</evidence>
<dbReference type="HOGENOM" id="CLU_081164_0_1_1"/>
<feature type="transmembrane region" description="Helical" evidence="1">
    <location>
        <begin position="241"/>
        <end position="263"/>
    </location>
</feature>
<organism evidence="3 4">
    <name type="scientific">Laccaria amethystina LaAM-08-1</name>
    <dbReference type="NCBI Taxonomy" id="1095629"/>
    <lineage>
        <taxon>Eukaryota</taxon>
        <taxon>Fungi</taxon>
        <taxon>Dikarya</taxon>
        <taxon>Basidiomycota</taxon>
        <taxon>Agaricomycotina</taxon>
        <taxon>Agaricomycetes</taxon>
        <taxon>Agaricomycetidae</taxon>
        <taxon>Agaricales</taxon>
        <taxon>Agaricineae</taxon>
        <taxon>Hydnangiaceae</taxon>
        <taxon>Laccaria</taxon>
    </lineage>
</organism>
<evidence type="ECO:0000256" key="1">
    <source>
        <dbReference type="SAM" id="Phobius"/>
    </source>
</evidence>
<reference evidence="4" key="2">
    <citation type="submission" date="2015-01" db="EMBL/GenBank/DDBJ databases">
        <title>Evolutionary Origins and Diversification of the Mycorrhizal Mutualists.</title>
        <authorList>
            <consortium name="DOE Joint Genome Institute"/>
            <consortium name="Mycorrhizal Genomics Consortium"/>
            <person name="Kohler A."/>
            <person name="Kuo A."/>
            <person name="Nagy L.G."/>
            <person name="Floudas D."/>
            <person name="Copeland A."/>
            <person name="Barry K.W."/>
            <person name="Cichocki N."/>
            <person name="Veneault-Fourrey C."/>
            <person name="LaButti K."/>
            <person name="Lindquist E.A."/>
            <person name="Lipzen A."/>
            <person name="Lundell T."/>
            <person name="Morin E."/>
            <person name="Murat C."/>
            <person name="Riley R."/>
            <person name="Ohm R."/>
            <person name="Sun H."/>
            <person name="Tunlid A."/>
            <person name="Henrissat B."/>
            <person name="Grigoriev I.V."/>
            <person name="Hibbett D.S."/>
            <person name="Martin F."/>
        </authorList>
    </citation>
    <scope>NUCLEOTIDE SEQUENCE [LARGE SCALE GENOMIC DNA]</scope>
    <source>
        <strain evidence="4">LaAM-08-1</strain>
    </source>
</reference>
<protein>
    <submittedName>
        <fullName evidence="3">Uncharacterized protein</fullName>
    </submittedName>
</protein>